<feature type="transmembrane region" description="Helical" evidence="1">
    <location>
        <begin position="102"/>
        <end position="126"/>
    </location>
</feature>
<dbReference type="EMBL" id="JANLCK010000001">
    <property type="protein sequence ID" value="MCS5724282.1"/>
    <property type="molecule type" value="Genomic_DNA"/>
</dbReference>
<reference evidence="2" key="1">
    <citation type="submission" date="2022-08" db="EMBL/GenBank/DDBJ databases">
        <authorList>
            <person name="Deng Y."/>
            <person name="Han X.-F."/>
            <person name="Zhang Y.-Q."/>
        </authorList>
    </citation>
    <scope>NUCLEOTIDE SEQUENCE</scope>
    <source>
        <strain evidence="2">CPCC 203407</strain>
    </source>
</reference>
<gene>
    <name evidence="2" type="ORF">N1028_00055</name>
</gene>
<dbReference type="AlphaFoldDB" id="A0AA42BRZ1"/>
<feature type="transmembrane region" description="Helical" evidence="1">
    <location>
        <begin position="70"/>
        <end position="90"/>
    </location>
</feature>
<feature type="transmembrane region" description="Helical" evidence="1">
    <location>
        <begin position="146"/>
        <end position="177"/>
    </location>
</feature>
<accession>A0AA42BRZ1</accession>
<feature type="transmembrane region" description="Helical" evidence="1">
    <location>
        <begin position="21"/>
        <end position="50"/>
    </location>
</feature>
<keyword evidence="3" id="KW-1185">Reference proteome</keyword>
<protein>
    <submittedName>
        <fullName evidence="2">Uncharacterized protein</fullName>
    </submittedName>
</protein>
<evidence type="ECO:0000313" key="2">
    <source>
        <dbReference type="EMBL" id="MCS5724282.1"/>
    </source>
</evidence>
<proteinExistence type="predicted"/>
<sequence length="182" mass="18994">MSERRDHEHGRVSVWRTHRAAFASGAISAPLMITGFGVAIVVIALGLIAMVALSALATSSNRVVESFMPLTWWIAGGAIVGAIGFVVSVISFRRHGRRAPKIATLVAGVISAMPSLILAALISASVSAATTPVPFPQSTYPEYNPGLALGVVVIFVMTESLVGGLTWVLVDVLFAALDRGGQ</sequence>
<organism evidence="2 3">
    <name type="scientific">Herbiconiux oxytropis</name>
    <dbReference type="NCBI Taxonomy" id="2970915"/>
    <lineage>
        <taxon>Bacteria</taxon>
        <taxon>Bacillati</taxon>
        <taxon>Actinomycetota</taxon>
        <taxon>Actinomycetes</taxon>
        <taxon>Micrococcales</taxon>
        <taxon>Microbacteriaceae</taxon>
        <taxon>Herbiconiux</taxon>
    </lineage>
</organism>
<keyword evidence="1" id="KW-0812">Transmembrane</keyword>
<name>A0AA42BRZ1_9MICO</name>
<keyword evidence="1" id="KW-1133">Transmembrane helix</keyword>
<keyword evidence="1" id="KW-0472">Membrane</keyword>
<evidence type="ECO:0000313" key="3">
    <source>
        <dbReference type="Proteomes" id="UP001165587"/>
    </source>
</evidence>
<evidence type="ECO:0000256" key="1">
    <source>
        <dbReference type="SAM" id="Phobius"/>
    </source>
</evidence>
<dbReference type="Proteomes" id="UP001165587">
    <property type="component" value="Unassembled WGS sequence"/>
</dbReference>
<dbReference type="RefSeq" id="WP_259524706.1">
    <property type="nucleotide sequence ID" value="NZ_JANLCK010000001.1"/>
</dbReference>
<comment type="caution">
    <text evidence="2">The sequence shown here is derived from an EMBL/GenBank/DDBJ whole genome shotgun (WGS) entry which is preliminary data.</text>
</comment>